<dbReference type="GO" id="GO:0005524">
    <property type="term" value="F:ATP binding"/>
    <property type="evidence" value="ECO:0007669"/>
    <property type="project" value="UniProtKB-KW"/>
</dbReference>
<evidence type="ECO:0000256" key="6">
    <source>
        <dbReference type="ARBA" id="ARBA00022777"/>
    </source>
</evidence>
<keyword evidence="5" id="KW-0547">Nucleotide-binding</keyword>
<reference evidence="11 12" key="1">
    <citation type="submission" date="2019-03" db="EMBL/GenBank/DDBJ databases">
        <title>Sequencing the genomes of 1000 actinobacteria strains.</title>
        <authorList>
            <person name="Klenk H.-P."/>
        </authorList>
    </citation>
    <scope>NUCLEOTIDE SEQUENCE [LARGE SCALE GENOMIC DNA]</scope>
    <source>
        <strain evidence="11 12">DSM 44969</strain>
    </source>
</reference>
<dbReference type="SMART" id="SM01400">
    <property type="entry name" value="Pribosyltran_N"/>
    <property type="match status" value="1"/>
</dbReference>
<comment type="catalytic activity">
    <reaction evidence="9">
        <text>D-ribose 5-phosphate + ATP = 5-phospho-alpha-D-ribose 1-diphosphate + AMP + H(+)</text>
        <dbReference type="Rhea" id="RHEA:15609"/>
        <dbReference type="ChEBI" id="CHEBI:15378"/>
        <dbReference type="ChEBI" id="CHEBI:30616"/>
        <dbReference type="ChEBI" id="CHEBI:58017"/>
        <dbReference type="ChEBI" id="CHEBI:78346"/>
        <dbReference type="ChEBI" id="CHEBI:456215"/>
        <dbReference type="EC" id="2.7.6.1"/>
    </reaction>
</comment>
<evidence type="ECO:0000256" key="4">
    <source>
        <dbReference type="ARBA" id="ARBA00022727"/>
    </source>
</evidence>
<dbReference type="SUPFAM" id="SSF53271">
    <property type="entry name" value="PRTase-like"/>
    <property type="match status" value="1"/>
</dbReference>
<dbReference type="Pfam" id="PF14572">
    <property type="entry name" value="Pribosyl_synth"/>
    <property type="match status" value="1"/>
</dbReference>
<organism evidence="11 12">
    <name type="scientific">Pseudonocardia endophytica</name>
    <dbReference type="NCBI Taxonomy" id="401976"/>
    <lineage>
        <taxon>Bacteria</taxon>
        <taxon>Bacillati</taxon>
        <taxon>Actinomycetota</taxon>
        <taxon>Actinomycetes</taxon>
        <taxon>Pseudonocardiales</taxon>
        <taxon>Pseudonocardiaceae</taxon>
        <taxon>Pseudonocardia</taxon>
    </lineage>
</organism>
<dbReference type="GO" id="GO:0004749">
    <property type="term" value="F:ribose phosphate diphosphokinase activity"/>
    <property type="evidence" value="ECO:0007669"/>
    <property type="project" value="UniProtKB-EC"/>
</dbReference>
<evidence type="ECO:0000256" key="8">
    <source>
        <dbReference type="ARBA" id="ARBA00022842"/>
    </source>
</evidence>
<evidence type="ECO:0000313" key="12">
    <source>
        <dbReference type="Proteomes" id="UP000295560"/>
    </source>
</evidence>
<dbReference type="GO" id="GO:0006015">
    <property type="term" value="P:5-phosphoribose 1-diphosphate biosynthetic process"/>
    <property type="evidence" value="ECO:0007669"/>
    <property type="project" value="TreeGrafter"/>
</dbReference>
<dbReference type="Proteomes" id="UP000295560">
    <property type="component" value="Unassembled WGS sequence"/>
</dbReference>
<keyword evidence="8" id="KW-0460">Magnesium</keyword>
<keyword evidence="7" id="KW-0067">ATP-binding</keyword>
<keyword evidence="4" id="KW-0545">Nucleotide biosynthesis</keyword>
<protein>
    <recommendedName>
        <fullName evidence="1">ribose-phosphate diphosphokinase</fullName>
        <ecNumber evidence="1">2.7.6.1</ecNumber>
    </recommendedName>
</protein>
<dbReference type="GO" id="GO:0009156">
    <property type="term" value="P:ribonucleoside monophosphate biosynthetic process"/>
    <property type="evidence" value="ECO:0007669"/>
    <property type="project" value="InterPro"/>
</dbReference>
<evidence type="ECO:0000256" key="9">
    <source>
        <dbReference type="ARBA" id="ARBA00049535"/>
    </source>
</evidence>
<keyword evidence="12" id="KW-1185">Reference proteome</keyword>
<keyword evidence="3" id="KW-0479">Metal-binding</keyword>
<dbReference type="EC" id="2.7.6.1" evidence="1"/>
<keyword evidence="2" id="KW-0808">Transferase</keyword>
<evidence type="ECO:0000256" key="1">
    <source>
        <dbReference type="ARBA" id="ARBA00013247"/>
    </source>
</evidence>
<dbReference type="InterPro" id="IPR005946">
    <property type="entry name" value="Rib-P_diPkinase"/>
</dbReference>
<dbReference type="PROSITE" id="PS00114">
    <property type="entry name" value="PRPP_SYNTHASE"/>
    <property type="match status" value="1"/>
</dbReference>
<dbReference type="AlphaFoldDB" id="A0A4R1HEA3"/>
<dbReference type="InterPro" id="IPR029099">
    <property type="entry name" value="Pribosyltran_N"/>
</dbReference>
<evidence type="ECO:0000256" key="7">
    <source>
        <dbReference type="ARBA" id="ARBA00022840"/>
    </source>
</evidence>
<evidence type="ECO:0000259" key="10">
    <source>
        <dbReference type="Pfam" id="PF13793"/>
    </source>
</evidence>
<keyword evidence="6 11" id="KW-0418">Kinase</keyword>
<sequence length="321" mass="34365">MTDETRRRTMLVGGRGYPELTEQVAKHLDVPVTPQSVYDFANGETFVRFEESVRGADVFVVQSVGSRPDKALLETLIMVDSLKRASAGRITVILPFYPYARQDKKHRGREPVTARLVSDLLHTAGAHRLITVDLHADQIQGFFDGPVDHLQAQPLLAAHVQATYGPDDLTVVSPDAGRARLAEKWAGGLGSAPMAFIHKTRDVAVPNHAVANRVVGDVAGRLCVLVDDMIDTAGTVAAAVERLFAAGARDVVVAATHGVLSDPASTRLAGSGVREVIVTNTLEVPDERRFPGLTVLSIAPLIASAIEQIVEDGSVTSLFEG</sequence>
<dbReference type="GO" id="GO:0016301">
    <property type="term" value="F:kinase activity"/>
    <property type="evidence" value="ECO:0007669"/>
    <property type="project" value="UniProtKB-KW"/>
</dbReference>
<proteinExistence type="predicted"/>
<dbReference type="FunFam" id="3.40.50.2020:FF:000007">
    <property type="entry name" value="Ribose-phosphate pyrophosphokinase"/>
    <property type="match status" value="1"/>
</dbReference>
<evidence type="ECO:0000256" key="2">
    <source>
        <dbReference type="ARBA" id="ARBA00022679"/>
    </source>
</evidence>
<dbReference type="Pfam" id="PF13793">
    <property type="entry name" value="Pribosyltran_N"/>
    <property type="match status" value="1"/>
</dbReference>
<dbReference type="GO" id="GO:0002189">
    <property type="term" value="C:ribose phosphate diphosphokinase complex"/>
    <property type="evidence" value="ECO:0007669"/>
    <property type="project" value="TreeGrafter"/>
</dbReference>
<evidence type="ECO:0000313" key="11">
    <source>
        <dbReference type="EMBL" id="TCK19918.1"/>
    </source>
</evidence>
<dbReference type="GO" id="GO:0000287">
    <property type="term" value="F:magnesium ion binding"/>
    <property type="evidence" value="ECO:0007669"/>
    <property type="project" value="InterPro"/>
</dbReference>
<feature type="domain" description="Ribose-phosphate pyrophosphokinase N-terminal" evidence="10">
    <location>
        <begin position="10"/>
        <end position="125"/>
    </location>
</feature>
<dbReference type="RefSeq" id="WP_132428293.1">
    <property type="nucleotide sequence ID" value="NZ_SMFZ01000002.1"/>
</dbReference>
<gene>
    <name evidence="11" type="ORF">EV378_3862</name>
</gene>
<dbReference type="NCBIfam" id="NF002844">
    <property type="entry name" value="PRK03092.1"/>
    <property type="match status" value="1"/>
</dbReference>
<dbReference type="Gene3D" id="3.40.50.2020">
    <property type="match status" value="2"/>
</dbReference>
<dbReference type="EMBL" id="SMFZ01000002">
    <property type="protein sequence ID" value="TCK19918.1"/>
    <property type="molecule type" value="Genomic_DNA"/>
</dbReference>
<dbReference type="InterPro" id="IPR000836">
    <property type="entry name" value="PRTase_dom"/>
</dbReference>
<dbReference type="GO" id="GO:0005737">
    <property type="term" value="C:cytoplasm"/>
    <property type="evidence" value="ECO:0007669"/>
    <property type="project" value="TreeGrafter"/>
</dbReference>
<comment type="caution">
    <text evidence="11">The sequence shown here is derived from an EMBL/GenBank/DDBJ whole genome shotgun (WGS) entry which is preliminary data.</text>
</comment>
<dbReference type="InterPro" id="IPR000842">
    <property type="entry name" value="PRib_PP_synth_CS"/>
</dbReference>
<dbReference type="OrthoDB" id="9777067at2"/>
<name>A0A4R1HEA3_PSEEN</name>
<evidence type="ECO:0000256" key="3">
    <source>
        <dbReference type="ARBA" id="ARBA00022723"/>
    </source>
</evidence>
<dbReference type="InterPro" id="IPR029057">
    <property type="entry name" value="PRTase-like"/>
</dbReference>
<dbReference type="NCBIfam" id="NF002320">
    <property type="entry name" value="PRK01259.1"/>
    <property type="match status" value="1"/>
</dbReference>
<dbReference type="PANTHER" id="PTHR10210:SF41">
    <property type="entry name" value="RIBOSE-PHOSPHATE PYROPHOSPHOKINASE 1, CHLOROPLASTIC"/>
    <property type="match status" value="1"/>
</dbReference>
<dbReference type="PANTHER" id="PTHR10210">
    <property type="entry name" value="RIBOSE-PHOSPHATE DIPHOSPHOKINASE FAMILY MEMBER"/>
    <property type="match status" value="1"/>
</dbReference>
<dbReference type="CDD" id="cd06223">
    <property type="entry name" value="PRTases_typeI"/>
    <property type="match status" value="1"/>
</dbReference>
<accession>A0A4R1HEA3</accession>
<dbReference type="NCBIfam" id="TIGR01251">
    <property type="entry name" value="ribP_PPkin"/>
    <property type="match status" value="1"/>
</dbReference>
<evidence type="ECO:0000256" key="5">
    <source>
        <dbReference type="ARBA" id="ARBA00022741"/>
    </source>
</evidence>
<dbReference type="GO" id="GO:0006164">
    <property type="term" value="P:purine nucleotide biosynthetic process"/>
    <property type="evidence" value="ECO:0007669"/>
    <property type="project" value="TreeGrafter"/>
</dbReference>